<evidence type="ECO:0000313" key="2">
    <source>
        <dbReference type="Ensembl" id="ENSSHBP00005012924.1"/>
    </source>
</evidence>
<reference evidence="2" key="2">
    <citation type="submission" date="2025-08" db="UniProtKB">
        <authorList>
            <consortium name="Ensembl"/>
        </authorList>
    </citation>
    <scope>IDENTIFICATION</scope>
</reference>
<proteinExistence type="predicted"/>
<keyword evidence="3" id="KW-1185">Reference proteome</keyword>
<sequence length="110" mass="11606">IPEAASTLGAGMGNAPSAPPLCCARTPRRAAGFLPPTMDNGAPTHNELDLVVQGGERRVRTRKSLPEGFSWGPFQGSIHSELASPGHTDTVRIWLPISWLAPRVQTPGTG</sequence>
<evidence type="ECO:0000313" key="3">
    <source>
        <dbReference type="Proteomes" id="UP000472266"/>
    </source>
</evidence>
<reference evidence="2 3" key="1">
    <citation type="submission" date="2019-11" db="EMBL/GenBank/DDBJ databases">
        <title>Strigops habroptila (kakapo) genome, bStrHab1, primary haplotype, v2.</title>
        <authorList>
            <person name="Jarvis E.D."/>
            <person name="Howard J."/>
            <person name="Rhie A."/>
            <person name="Phillippy A."/>
            <person name="Korlach J."/>
            <person name="Digby A."/>
            <person name="Iorns D."/>
            <person name="Eason D."/>
            <person name="Robertson B."/>
            <person name="Raemaekers T."/>
            <person name="Howe K."/>
            <person name="Lewin H."/>
            <person name="Damas J."/>
            <person name="Hastie A."/>
            <person name="Tracey A."/>
            <person name="Chow W."/>
            <person name="Fedrigo O."/>
        </authorList>
    </citation>
    <scope>NUCLEOTIDE SEQUENCE [LARGE SCALE GENOMIC DNA]</scope>
</reference>
<dbReference type="Ensembl" id="ENSSHBT00005015572.1">
    <property type="protein sequence ID" value="ENSSHBP00005012924.1"/>
    <property type="gene ID" value="ENSSHBG00005011347.1"/>
</dbReference>
<organism evidence="2 3">
    <name type="scientific">Strigops habroptila</name>
    <name type="common">Kakapo</name>
    <dbReference type="NCBI Taxonomy" id="2489341"/>
    <lineage>
        <taxon>Eukaryota</taxon>
        <taxon>Metazoa</taxon>
        <taxon>Chordata</taxon>
        <taxon>Craniata</taxon>
        <taxon>Vertebrata</taxon>
        <taxon>Euteleostomi</taxon>
        <taxon>Archelosauria</taxon>
        <taxon>Archosauria</taxon>
        <taxon>Dinosauria</taxon>
        <taxon>Saurischia</taxon>
        <taxon>Theropoda</taxon>
        <taxon>Coelurosauria</taxon>
        <taxon>Aves</taxon>
        <taxon>Neognathae</taxon>
        <taxon>Neoaves</taxon>
        <taxon>Telluraves</taxon>
        <taxon>Australaves</taxon>
        <taxon>Psittaciformes</taxon>
        <taxon>Psittacidae</taxon>
        <taxon>Strigops</taxon>
    </lineage>
</organism>
<dbReference type="AlphaFoldDB" id="A0A672UGC2"/>
<dbReference type="Proteomes" id="UP000472266">
    <property type="component" value="Chromosome 3"/>
</dbReference>
<accession>A0A672UGC2</accession>
<feature type="domain" description="Zinc finger protein ZFPM1/2 PR" evidence="1">
    <location>
        <begin position="46"/>
        <end position="89"/>
    </location>
</feature>
<name>A0A672UGC2_STRHB</name>
<dbReference type="InterPro" id="IPR049361">
    <property type="entry name" value="ZFPM1/2_PR"/>
</dbReference>
<dbReference type="GeneTree" id="ENSGT01150000288553"/>
<dbReference type="Pfam" id="PF21182">
    <property type="entry name" value="FOG1-like_PR"/>
    <property type="match status" value="1"/>
</dbReference>
<dbReference type="InParanoid" id="A0A672UGC2"/>
<evidence type="ECO:0000259" key="1">
    <source>
        <dbReference type="Pfam" id="PF21182"/>
    </source>
</evidence>
<reference evidence="2" key="3">
    <citation type="submission" date="2025-09" db="UniProtKB">
        <authorList>
            <consortium name="Ensembl"/>
        </authorList>
    </citation>
    <scope>IDENTIFICATION</scope>
</reference>
<protein>
    <recommendedName>
        <fullName evidence="1">Zinc finger protein ZFPM1/2 PR domain-containing protein</fullName>
    </recommendedName>
</protein>